<proteinExistence type="predicted"/>
<reference evidence="2" key="1">
    <citation type="submission" date="2024-06" db="EMBL/GenBank/DDBJ databases">
        <title>Multi-omics analyses provide insights into the biosynthesis of the anticancer antibiotic pleurotin in Hohenbuehelia grisea.</title>
        <authorList>
            <person name="Weaver J.A."/>
            <person name="Alberti F."/>
        </authorList>
    </citation>
    <scope>NUCLEOTIDE SEQUENCE [LARGE SCALE GENOMIC DNA]</scope>
    <source>
        <strain evidence="2">T-177</strain>
    </source>
</reference>
<evidence type="ECO:0000313" key="1">
    <source>
        <dbReference type="EMBL" id="KAL0946321.1"/>
    </source>
</evidence>
<keyword evidence="2" id="KW-1185">Reference proteome</keyword>
<organism evidence="1 2">
    <name type="scientific">Hohenbuehelia grisea</name>
    <dbReference type="NCBI Taxonomy" id="104357"/>
    <lineage>
        <taxon>Eukaryota</taxon>
        <taxon>Fungi</taxon>
        <taxon>Dikarya</taxon>
        <taxon>Basidiomycota</taxon>
        <taxon>Agaricomycotina</taxon>
        <taxon>Agaricomycetes</taxon>
        <taxon>Agaricomycetidae</taxon>
        <taxon>Agaricales</taxon>
        <taxon>Pleurotineae</taxon>
        <taxon>Pleurotaceae</taxon>
        <taxon>Hohenbuehelia</taxon>
    </lineage>
</organism>
<accession>A0ABR3ISM3</accession>
<sequence length="138" mass="15124">MAESSGSYTMNIVRFVGGIVDFFIHSPGYHPVRDVFASLRLFETASGTVTCLIPGVQFPLVRFASEPSVIYLCRNRCGLCMLMCTFQLLVSTSLSWLIIELDGGVAIQWRCRLAASSFSETNTPRSTYPAAWPAAVSS</sequence>
<gene>
    <name evidence="1" type="ORF">HGRIS_014974</name>
</gene>
<comment type="caution">
    <text evidence="1">The sequence shown here is derived from an EMBL/GenBank/DDBJ whole genome shotgun (WGS) entry which is preliminary data.</text>
</comment>
<dbReference type="Proteomes" id="UP001556367">
    <property type="component" value="Unassembled WGS sequence"/>
</dbReference>
<dbReference type="EMBL" id="JASNQZ010000015">
    <property type="protein sequence ID" value="KAL0946321.1"/>
    <property type="molecule type" value="Genomic_DNA"/>
</dbReference>
<evidence type="ECO:0000313" key="2">
    <source>
        <dbReference type="Proteomes" id="UP001556367"/>
    </source>
</evidence>
<name>A0ABR3ISM3_9AGAR</name>
<protein>
    <submittedName>
        <fullName evidence="1">Uncharacterized protein</fullName>
    </submittedName>
</protein>